<evidence type="ECO:0000313" key="1">
    <source>
        <dbReference type="EMBL" id="ABJ04406.1"/>
    </source>
</evidence>
<dbReference type="EMBL" id="CP000463">
    <property type="protein sequence ID" value="ABJ04406.1"/>
    <property type="molecule type" value="Genomic_DNA"/>
</dbReference>
<sequence length="101" mass="11051">MIMADNAEIEQITREIVNANTMPDAVASVRSRPAVDWTGDPIIRISIVVRPETEAALTGQTPLNILTKISDQLMAVGEDRFPIIDYATTADREPADDDPES</sequence>
<proteinExistence type="predicted"/>
<protein>
    <submittedName>
        <fullName evidence="1">Uncharacterized protein</fullName>
    </submittedName>
</protein>
<reference evidence="1" key="1">
    <citation type="submission" date="2006-09" db="EMBL/GenBank/DDBJ databases">
        <title>Complete sequence of Rhodopseudomonas palustris BisA53.</title>
        <authorList>
            <consortium name="US DOE Joint Genome Institute"/>
            <person name="Copeland A."/>
            <person name="Lucas S."/>
            <person name="Lapidus A."/>
            <person name="Barry K."/>
            <person name="Detter J.C."/>
            <person name="Glavina del Rio T."/>
            <person name="Hammon N."/>
            <person name="Israni S."/>
            <person name="Dalin E."/>
            <person name="Tice H."/>
            <person name="Pitluck S."/>
            <person name="Chain P."/>
            <person name="Malfatti S."/>
            <person name="Shin M."/>
            <person name="Vergez L."/>
            <person name="Schmutz J."/>
            <person name="Larimer F."/>
            <person name="Land M."/>
            <person name="Hauser L."/>
            <person name="Pelletier D.A."/>
            <person name="Kyrpides N."/>
            <person name="Kim E."/>
            <person name="Harwood C.S."/>
            <person name="Oda Y."/>
            <person name="Richardson P."/>
        </authorList>
    </citation>
    <scope>NUCLEOTIDE SEQUENCE [LARGE SCALE GENOMIC DNA]</scope>
    <source>
        <strain evidence="1">BisA53</strain>
    </source>
</reference>
<organism evidence="1">
    <name type="scientific">Rhodopseudomonas palustris (strain BisA53)</name>
    <dbReference type="NCBI Taxonomy" id="316055"/>
    <lineage>
        <taxon>Bacteria</taxon>
        <taxon>Pseudomonadati</taxon>
        <taxon>Pseudomonadota</taxon>
        <taxon>Alphaproteobacteria</taxon>
        <taxon>Hyphomicrobiales</taxon>
        <taxon>Nitrobacteraceae</taxon>
        <taxon>Rhodopseudomonas</taxon>
    </lineage>
</organism>
<dbReference type="AlphaFoldDB" id="Q07UH8"/>
<name>Q07UH8_RHOP5</name>
<dbReference type="KEGG" id="rpe:RPE_0447"/>
<accession>Q07UH8</accession>
<gene>
    <name evidence="1" type="ordered locus">RPE_0447</name>
</gene>
<dbReference type="STRING" id="316055.RPE_0447"/>
<dbReference type="HOGENOM" id="CLU_2289484_0_0_5"/>